<keyword evidence="2" id="KW-0813">Transport</keyword>
<dbReference type="STRING" id="334253.SAMN04487943_103295"/>
<evidence type="ECO:0000313" key="5">
    <source>
        <dbReference type="EMBL" id="SFL72515.1"/>
    </source>
</evidence>
<dbReference type="PANTHER" id="PTHR43649">
    <property type="entry name" value="ARABINOSE-BINDING PROTEIN-RELATED"/>
    <property type="match status" value="1"/>
</dbReference>
<dbReference type="Proteomes" id="UP000198565">
    <property type="component" value="Unassembled WGS sequence"/>
</dbReference>
<name>A0A1I4K140_9BACI</name>
<dbReference type="RefSeq" id="WP_175495361.1">
    <property type="nucleotide sequence ID" value="NZ_FOTR01000003.1"/>
</dbReference>
<protein>
    <submittedName>
        <fullName evidence="5">Multiple sugar transport system substrate-binding protein</fullName>
    </submittedName>
</protein>
<dbReference type="SUPFAM" id="SSF53850">
    <property type="entry name" value="Periplasmic binding protein-like II"/>
    <property type="match status" value="1"/>
</dbReference>
<organism evidence="5 6">
    <name type="scientific">Gracilibacillus orientalis</name>
    <dbReference type="NCBI Taxonomy" id="334253"/>
    <lineage>
        <taxon>Bacteria</taxon>
        <taxon>Bacillati</taxon>
        <taxon>Bacillota</taxon>
        <taxon>Bacilli</taxon>
        <taxon>Bacillales</taxon>
        <taxon>Bacillaceae</taxon>
        <taxon>Gracilibacillus</taxon>
    </lineage>
</organism>
<dbReference type="AlphaFoldDB" id="A0A1I4K140"/>
<proteinExistence type="inferred from homology"/>
<evidence type="ECO:0000256" key="3">
    <source>
        <dbReference type="ARBA" id="ARBA00022729"/>
    </source>
</evidence>
<comment type="similarity">
    <text evidence="1">Belongs to the bacterial solute-binding protein 1 family.</text>
</comment>
<dbReference type="PROSITE" id="PS01037">
    <property type="entry name" value="SBP_BACTERIAL_1"/>
    <property type="match status" value="1"/>
</dbReference>
<dbReference type="InterPro" id="IPR006061">
    <property type="entry name" value="SBP_1_CS"/>
</dbReference>
<dbReference type="PANTHER" id="PTHR43649:SF29">
    <property type="entry name" value="OSMOPROTECTIVE COMPOUNDS-BINDING PROTEIN GGTB"/>
    <property type="match status" value="1"/>
</dbReference>
<keyword evidence="6" id="KW-1185">Reference proteome</keyword>
<keyword evidence="5" id="KW-0762">Sugar transport</keyword>
<feature type="chain" id="PRO_5039728908" evidence="4">
    <location>
        <begin position="22"/>
        <end position="418"/>
    </location>
</feature>
<evidence type="ECO:0000313" key="6">
    <source>
        <dbReference type="Proteomes" id="UP000198565"/>
    </source>
</evidence>
<dbReference type="Gene3D" id="3.40.190.10">
    <property type="entry name" value="Periplasmic binding protein-like II"/>
    <property type="match status" value="2"/>
</dbReference>
<dbReference type="Pfam" id="PF13416">
    <property type="entry name" value="SBP_bac_8"/>
    <property type="match status" value="1"/>
</dbReference>
<gene>
    <name evidence="5" type="ORF">SAMN04487943_103295</name>
</gene>
<evidence type="ECO:0000256" key="1">
    <source>
        <dbReference type="ARBA" id="ARBA00008520"/>
    </source>
</evidence>
<accession>A0A1I4K140</accession>
<dbReference type="InterPro" id="IPR006059">
    <property type="entry name" value="SBP"/>
</dbReference>
<dbReference type="PROSITE" id="PS51257">
    <property type="entry name" value="PROKAR_LIPOPROTEIN"/>
    <property type="match status" value="1"/>
</dbReference>
<keyword evidence="3 4" id="KW-0732">Signal</keyword>
<dbReference type="EMBL" id="FOTR01000003">
    <property type="protein sequence ID" value="SFL72515.1"/>
    <property type="molecule type" value="Genomic_DNA"/>
</dbReference>
<reference evidence="6" key="1">
    <citation type="submission" date="2016-10" db="EMBL/GenBank/DDBJ databases">
        <authorList>
            <person name="Varghese N."/>
            <person name="Submissions S."/>
        </authorList>
    </citation>
    <scope>NUCLEOTIDE SEQUENCE [LARGE SCALE GENOMIC DNA]</scope>
    <source>
        <strain evidence="6">CGMCC 1.4250</strain>
    </source>
</reference>
<dbReference type="GO" id="GO:0055085">
    <property type="term" value="P:transmembrane transport"/>
    <property type="evidence" value="ECO:0007669"/>
    <property type="project" value="InterPro"/>
</dbReference>
<feature type="signal peptide" evidence="4">
    <location>
        <begin position="1"/>
        <end position="21"/>
    </location>
</feature>
<evidence type="ECO:0000256" key="2">
    <source>
        <dbReference type="ARBA" id="ARBA00022448"/>
    </source>
</evidence>
<sequence>MKKILLGSIITSLLVLFTACSGENEKSSGSGNETVDFFSDKVDDEAAYSEISELINEDIGVELNFVGYSDTTAFQTAVQQSLGQENSPGMFTWWSGYRMEDIAKSGNIEDLTSEWEEYYIPAGVNPDLAEAFKVDGKIYGAPATVLYNGIYYNQEIFEKYNLEVPKTFDEFLALCETLKSEDITPIGMQDAGWASFLWFQQLIAAYNPELYTSLVNGEISYQDEQVVEVMEIWQSMLDNGYFAEPVDHMTRAKQFSNGDVAMTYESTRFTKNLEEDFGLEAEKDYSRFILPSMESSQKPVIFYETSPIAISSASSEKDNAIKILREYYGEEQQQAYADQMGIGFLEGVELGNETNQNITEKANSDDHLSMIRYYEATPATIVDAATTSLWEFVYDPSTSSIENTLKTIQAESEKAFSN</sequence>
<evidence type="ECO:0000256" key="4">
    <source>
        <dbReference type="SAM" id="SignalP"/>
    </source>
</evidence>
<dbReference type="InterPro" id="IPR050490">
    <property type="entry name" value="Bact_solute-bd_prot1"/>
</dbReference>